<evidence type="ECO:0000259" key="2">
    <source>
        <dbReference type="Pfam" id="PF13460"/>
    </source>
</evidence>
<organism evidence="3 4">
    <name type="scientific">Phialocephala subalpina</name>
    <dbReference type="NCBI Taxonomy" id="576137"/>
    <lineage>
        <taxon>Eukaryota</taxon>
        <taxon>Fungi</taxon>
        <taxon>Dikarya</taxon>
        <taxon>Ascomycota</taxon>
        <taxon>Pezizomycotina</taxon>
        <taxon>Leotiomycetes</taxon>
        <taxon>Helotiales</taxon>
        <taxon>Mollisiaceae</taxon>
        <taxon>Phialocephala</taxon>
        <taxon>Phialocephala fortinii species complex</taxon>
    </lineage>
</organism>
<dbReference type="OrthoDB" id="10254604at2759"/>
<evidence type="ECO:0000313" key="4">
    <source>
        <dbReference type="Proteomes" id="UP000184330"/>
    </source>
</evidence>
<dbReference type="PANTHER" id="PTHR15020">
    <property type="entry name" value="FLAVIN REDUCTASE-RELATED"/>
    <property type="match status" value="1"/>
</dbReference>
<protein>
    <recommendedName>
        <fullName evidence="2">NAD(P)-binding domain-containing protein</fullName>
    </recommendedName>
</protein>
<dbReference type="AlphaFoldDB" id="A0A1L7WPK1"/>
<evidence type="ECO:0000313" key="3">
    <source>
        <dbReference type="EMBL" id="CZR54707.1"/>
    </source>
</evidence>
<dbReference type="STRING" id="576137.A0A1L7WPK1"/>
<dbReference type="Proteomes" id="UP000184330">
    <property type="component" value="Unassembled WGS sequence"/>
</dbReference>
<dbReference type="EMBL" id="FJOG01000005">
    <property type="protein sequence ID" value="CZR54707.1"/>
    <property type="molecule type" value="Genomic_DNA"/>
</dbReference>
<dbReference type="InterPro" id="IPR036291">
    <property type="entry name" value="NAD(P)-bd_dom_sf"/>
</dbReference>
<comment type="similarity">
    <text evidence="1">Belongs to the avfA family.</text>
</comment>
<accession>A0A1L7WPK1</accession>
<dbReference type="SUPFAM" id="SSF51735">
    <property type="entry name" value="NAD(P)-binding Rossmann-fold domains"/>
    <property type="match status" value="1"/>
</dbReference>
<dbReference type="InterPro" id="IPR016040">
    <property type="entry name" value="NAD(P)-bd_dom"/>
</dbReference>
<proteinExistence type="inferred from homology"/>
<gene>
    <name evidence="3" type="ORF">PAC_04591</name>
</gene>
<dbReference type="Gene3D" id="3.40.50.720">
    <property type="entry name" value="NAD(P)-binding Rossmann-like Domain"/>
    <property type="match status" value="1"/>
</dbReference>
<dbReference type="PANTHER" id="PTHR15020:SF50">
    <property type="entry name" value="UPF0659 PROTEIN YMR090W"/>
    <property type="match status" value="1"/>
</dbReference>
<feature type="domain" description="NAD(P)-binding" evidence="2">
    <location>
        <begin position="10"/>
        <end position="222"/>
    </location>
</feature>
<dbReference type="Pfam" id="PF13460">
    <property type="entry name" value="NAD_binding_10"/>
    <property type="match status" value="1"/>
</dbReference>
<reference evidence="3 4" key="1">
    <citation type="submission" date="2016-03" db="EMBL/GenBank/DDBJ databases">
        <authorList>
            <person name="Ploux O."/>
        </authorList>
    </citation>
    <scope>NUCLEOTIDE SEQUENCE [LARGE SCALE GENOMIC DNA]</scope>
    <source>
        <strain evidence="3 4">UAMH 11012</strain>
    </source>
</reference>
<evidence type="ECO:0000256" key="1">
    <source>
        <dbReference type="ARBA" id="ARBA00038376"/>
    </source>
</evidence>
<keyword evidence="4" id="KW-1185">Reference proteome</keyword>
<name>A0A1L7WPK1_9HELO</name>
<sequence length="268" mass="28734">MPPKNILLLGGHGKVSLLMTPKLLSRSWNVTSVIRNPDQKSEILSAGKNGPGKISVLAESIEDVKSQSDAQSIIDKVNPDTIVWSAGAGGKGGADRTYAIDRDACIHFIRAGINTAGVKRFLVVSALSSRRGKASWWDDDSWALVQKMNTEIMPAYYKAKLAADDVLAVEGAKRDGFGWISLRPGMLTDDAESGKIDLGKTKARGGVTRADVAEVGARLLERDGVSGWFDLLGGEEEVGAAVERVLKDKVNSIEGEDLEEMKKSAAKL</sequence>